<sequence>MDDHKVHSLVSLVGMQNGVFYGPQPEDFDDQRAWPQPADEGRNGLLQVHGGRLAWQDSV</sequence>
<accession>G4YI22</accession>
<dbReference type="AlphaFoldDB" id="G4YI22"/>
<evidence type="ECO:0000313" key="2">
    <source>
        <dbReference type="EMBL" id="EGZ26609.1"/>
    </source>
</evidence>
<gene>
    <name evidence="2" type="ORF">PHYSODRAFT_283975</name>
</gene>
<dbReference type="KEGG" id="psoj:PHYSODRAFT_283975"/>
<organism evidence="2 3">
    <name type="scientific">Phytophthora sojae (strain P6497)</name>
    <name type="common">Soybean stem and root rot agent</name>
    <name type="synonym">Phytophthora megasperma f. sp. glycines</name>
    <dbReference type="NCBI Taxonomy" id="1094619"/>
    <lineage>
        <taxon>Eukaryota</taxon>
        <taxon>Sar</taxon>
        <taxon>Stramenopiles</taxon>
        <taxon>Oomycota</taxon>
        <taxon>Peronosporomycetes</taxon>
        <taxon>Peronosporales</taxon>
        <taxon>Peronosporaceae</taxon>
        <taxon>Phytophthora</taxon>
    </lineage>
</organism>
<protein>
    <submittedName>
        <fullName evidence="2">Uncharacterized protein</fullName>
    </submittedName>
</protein>
<dbReference type="Proteomes" id="UP000002640">
    <property type="component" value="Unassembled WGS sequence"/>
</dbReference>
<dbReference type="RefSeq" id="XP_009513884.1">
    <property type="nucleotide sequence ID" value="XM_009515589.1"/>
</dbReference>
<proteinExistence type="predicted"/>
<dbReference type="EMBL" id="JH159151">
    <property type="protein sequence ID" value="EGZ26609.1"/>
    <property type="molecule type" value="Genomic_DNA"/>
</dbReference>
<feature type="region of interest" description="Disordered" evidence="1">
    <location>
        <begin position="21"/>
        <end position="42"/>
    </location>
</feature>
<reference evidence="2 3" key="1">
    <citation type="journal article" date="2006" name="Science">
        <title>Phytophthora genome sequences uncover evolutionary origins and mechanisms of pathogenesis.</title>
        <authorList>
            <person name="Tyler B.M."/>
            <person name="Tripathy S."/>
            <person name="Zhang X."/>
            <person name="Dehal P."/>
            <person name="Jiang R.H."/>
            <person name="Aerts A."/>
            <person name="Arredondo F.D."/>
            <person name="Baxter L."/>
            <person name="Bensasson D."/>
            <person name="Beynon J.L."/>
            <person name="Chapman J."/>
            <person name="Damasceno C.M."/>
            <person name="Dorrance A.E."/>
            <person name="Dou D."/>
            <person name="Dickerman A.W."/>
            <person name="Dubchak I.L."/>
            <person name="Garbelotto M."/>
            <person name="Gijzen M."/>
            <person name="Gordon S.G."/>
            <person name="Govers F."/>
            <person name="Grunwald N.J."/>
            <person name="Huang W."/>
            <person name="Ivors K.L."/>
            <person name="Jones R.W."/>
            <person name="Kamoun S."/>
            <person name="Krampis K."/>
            <person name="Lamour K.H."/>
            <person name="Lee M.K."/>
            <person name="McDonald W.H."/>
            <person name="Medina M."/>
            <person name="Meijer H.J."/>
            <person name="Nordberg E.K."/>
            <person name="Maclean D.J."/>
            <person name="Ospina-Giraldo M.D."/>
            <person name="Morris P.F."/>
            <person name="Phuntumart V."/>
            <person name="Putnam N.H."/>
            <person name="Rash S."/>
            <person name="Rose J.K."/>
            <person name="Sakihama Y."/>
            <person name="Salamov A.A."/>
            <person name="Savidor A."/>
            <person name="Scheuring C.F."/>
            <person name="Smith B.M."/>
            <person name="Sobral B.W."/>
            <person name="Terry A."/>
            <person name="Torto-Alalibo T.A."/>
            <person name="Win J."/>
            <person name="Xu Z."/>
            <person name="Zhang H."/>
            <person name="Grigoriev I.V."/>
            <person name="Rokhsar D.S."/>
            <person name="Boore J.L."/>
        </authorList>
    </citation>
    <scope>NUCLEOTIDE SEQUENCE [LARGE SCALE GENOMIC DNA]</scope>
    <source>
        <strain evidence="2 3">P6497</strain>
    </source>
</reference>
<name>G4YI22_PHYSP</name>
<dbReference type="GeneID" id="20639663"/>
<evidence type="ECO:0000313" key="3">
    <source>
        <dbReference type="Proteomes" id="UP000002640"/>
    </source>
</evidence>
<dbReference type="InParanoid" id="G4YI22"/>
<evidence type="ECO:0000256" key="1">
    <source>
        <dbReference type="SAM" id="MobiDB-lite"/>
    </source>
</evidence>
<keyword evidence="3" id="KW-1185">Reference proteome</keyword>